<keyword evidence="4" id="KW-1185">Reference proteome</keyword>
<reference evidence="3" key="2">
    <citation type="journal article" date="2021" name="Genome Biol. Evol.">
        <title>Developing a high-quality reference genome for a parasitic bivalve with doubly uniparental inheritance (Bivalvia: Unionida).</title>
        <authorList>
            <person name="Smith C.H."/>
        </authorList>
    </citation>
    <scope>NUCLEOTIDE SEQUENCE</scope>
    <source>
        <strain evidence="3">CHS0354</strain>
        <tissue evidence="3">Mantle</tissue>
    </source>
</reference>
<dbReference type="InterPro" id="IPR013594">
    <property type="entry name" value="Dynein_heavy_tail"/>
</dbReference>
<dbReference type="GO" id="GO:0045505">
    <property type="term" value="F:dynein intermediate chain binding"/>
    <property type="evidence" value="ECO:0007669"/>
    <property type="project" value="InterPro"/>
</dbReference>
<reference evidence="3" key="3">
    <citation type="submission" date="2023-05" db="EMBL/GenBank/DDBJ databases">
        <authorList>
            <person name="Smith C.H."/>
        </authorList>
    </citation>
    <scope>NUCLEOTIDE SEQUENCE</scope>
    <source>
        <strain evidence="3">CHS0354</strain>
        <tissue evidence="3">Mantle</tissue>
    </source>
</reference>
<dbReference type="EMBL" id="JAEAOA010000745">
    <property type="protein sequence ID" value="KAK3588116.1"/>
    <property type="molecule type" value="Genomic_DNA"/>
</dbReference>
<evidence type="ECO:0000259" key="2">
    <source>
        <dbReference type="Pfam" id="PF08385"/>
    </source>
</evidence>
<evidence type="ECO:0000256" key="1">
    <source>
        <dbReference type="SAM" id="MobiDB-lite"/>
    </source>
</evidence>
<dbReference type="GO" id="GO:0007018">
    <property type="term" value="P:microtubule-based movement"/>
    <property type="evidence" value="ECO:0007669"/>
    <property type="project" value="InterPro"/>
</dbReference>
<dbReference type="AlphaFoldDB" id="A0AAE0SA28"/>
<dbReference type="Proteomes" id="UP001195483">
    <property type="component" value="Unassembled WGS sequence"/>
</dbReference>
<evidence type="ECO:0000313" key="4">
    <source>
        <dbReference type="Proteomes" id="UP001195483"/>
    </source>
</evidence>
<dbReference type="GO" id="GO:0051959">
    <property type="term" value="F:dynein light intermediate chain binding"/>
    <property type="evidence" value="ECO:0007669"/>
    <property type="project" value="InterPro"/>
</dbReference>
<feature type="compositionally biased region" description="Polar residues" evidence="1">
    <location>
        <begin position="39"/>
        <end position="48"/>
    </location>
</feature>
<accession>A0AAE0SA28</accession>
<comment type="caution">
    <text evidence="3">The sequence shown here is derived from an EMBL/GenBank/DDBJ whole genome shotgun (WGS) entry which is preliminary data.</text>
</comment>
<sequence length="1018" mass="118441">MSQRNWPLNPSSHELEDGAGGTVSAPVPFISDRNRRRSTTGTILQTAESIKERQAKARENRETRRRSLQQPHKYIMSIVADHLGLDLSNVEEFVLDADRNIQHFNSFINKDGTRSLKFYYQETKTPGIEECGRTIHGASKGAMTLRLRVTSGGGEKLAGVCVYFLKAKMDVTLSEKNMHEEILFGFFNVQSKDGILSTFEEVFSRIYQSCLQNLQNWGVLMNSPSGRKTKKSFVDNFDNFVNYLRSAQAYAREGIMLEESTSEKVLLNEPTMNISQCIQLASNPDVVADMEVLATKWCRQIEQILAESDQMRKEADDTGPFAELDHWRQLMARFNALLDQIKSHKCRTVINIIHIAKSKVMKKWKELDKRITDSANEAKDNVKYLYTLEKYCEPLYRCDPVSMTDCLPGLINAIKMIHSISRYYNTSERMTSLFIKVTNQMVTACKNYITEDGVMRVWDLPRQPLIEKLRNCVNLYKNYHEIFHKTKEKIESTPGERPFDFSEMYIFGKFETFCRRLEKIITLLNYIEEFSVVAESKIEGLENFSARFQQIFASIRKKPYDVLDQRKVDFEIDFEDFRRQLTELEEGIQNFMDNCFKKVTLTMQSLQLLQKFEHLNIPHLSIDEKYASIFEHFGEEVEEIRKLYQKHKDDPPIPRNMPPVTGKIAWVRQLTQRIQDPMEIFMLHADCMKGEDSKRIIRNYNRVAKALMEYEVLYHYAWVKSVEMASSNLQVPVLVRHPHNPDHLLVNFDPYIFEVIKEAEYMLKLELDIPESAKILIYSSEQLHNYHSQMDLLLDENKTLRAEIPPIFHTLLGPSLRKTDNSIRPGLFAHTWTSLSLPGYFREVKRALNELRIVVKQVNDIKSTRIDNVLQDLSETLLCDLPERTPWTVPEFQKNMEVYCERTAVEINRMSEVVEDAVKELIKIFLYRAQISPIQTEQQEENFSCQSPTSKPEEILASGTVEGHLADAAPENGVESEAQVIWEACEELFEHFKHRLIESLLRATRYSLDAMRKRFSFR</sequence>
<dbReference type="Pfam" id="PF08385">
    <property type="entry name" value="DHC_N1"/>
    <property type="match status" value="1"/>
</dbReference>
<name>A0AAE0SA28_9BIVA</name>
<feature type="domain" description="Dynein heavy chain tail" evidence="2">
    <location>
        <begin position="289"/>
        <end position="840"/>
    </location>
</feature>
<feature type="compositionally biased region" description="Polar residues" evidence="1">
    <location>
        <begin position="1"/>
        <end position="12"/>
    </location>
</feature>
<feature type="compositionally biased region" description="Basic and acidic residues" evidence="1">
    <location>
        <begin position="49"/>
        <end position="62"/>
    </location>
</feature>
<feature type="region of interest" description="Disordered" evidence="1">
    <location>
        <begin position="1"/>
        <end position="69"/>
    </location>
</feature>
<evidence type="ECO:0000313" key="3">
    <source>
        <dbReference type="EMBL" id="KAK3588116.1"/>
    </source>
</evidence>
<reference evidence="3" key="1">
    <citation type="journal article" date="2021" name="Genome Biol. Evol.">
        <title>A High-Quality Reference Genome for a Parasitic Bivalve with Doubly Uniparental Inheritance (Bivalvia: Unionida).</title>
        <authorList>
            <person name="Smith C.H."/>
        </authorList>
    </citation>
    <scope>NUCLEOTIDE SEQUENCE</scope>
    <source>
        <strain evidence="3">CHS0354</strain>
    </source>
</reference>
<organism evidence="3 4">
    <name type="scientific">Potamilus streckersoni</name>
    <dbReference type="NCBI Taxonomy" id="2493646"/>
    <lineage>
        <taxon>Eukaryota</taxon>
        <taxon>Metazoa</taxon>
        <taxon>Spiralia</taxon>
        <taxon>Lophotrochozoa</taxon>
        <taxon>Mollusca</taxon>
        <taxon>Bivalvia</taxon>
        <taxon>Autobranchia</taxon>
        <taxon>Heteroconchia</taxon>
        <taxon>Palaeoheterodonta</taxon>
        <taxon>Unionida</taxon>
        <taxon>Unionoidea</taxon>
        <taxon>Unionidae</taxon>
        <taxon>Ambleminae</taxon>
        <taxon>Lampsilini</taxon>
        <taxon>Potamilus</taxon>
    </lineage>
</organism>
<dbReference type="InterPro" id="IPR026983">
    <property type="entry name" value="DHC"/>
</dbReference>
<protein>
    <recommendedName>
        <fullName evidence="2">Dynein heavy chain tail domain-containing protein</fullName>
    </recommendedName>
</protein>
<dbReference type="GO" id="GO:0005858">
    <property type="term" value="C:axonemal dynein complex"/>
    <property type="evidence" value="ECO:0007669"/>
    <property type="project" value="TreeGrafter"/>
</dbReference>
<dbReference type="PANTHER" id="PTHR46532">
    <property type="entry name" value="MALE FERTILITY FACTOR KL5"/>
    <property type="match status" value="1"/>
</dbReference>
<proteinExistence type="predicted"/>
<dbReference type="PANTHER" id="PTHR46532:SF11">
    <property type="entry name" value="DYNEIN AXONEMAL HEAVY CHAIN 12"/>
    <property type="match status" value="1"/>
</dbReference>
<gene>
    <name evidence="3" type="ORF">CHS0354_012173</name>
</gene>